<dbReference type="CDD" id="cd02620">
    <property type="entry name" value="Peptidase_C1A_CathepsinB"/>
    <property type="match status" value="1"/>
</dbReference>
<dbReference type="GO" id="GO:0008234">
    <property type="term" value="F:cysteine-type peptidase activity"/>
    <property type="evidence" value="ECO:0007669"/>
    <property type="project" value="InterPro"/>
</dbReference>
<organism evidence="4 5">
    <name type="scientific">Anaeramoeba ignava</name>
    <name type="common">Anaerobic marine amoeba</name>
    <dbReference type="NCBI Taxonomy" id="1746090"/>
    <lineage>
        <taxon>Eukaryota</taxon>
        <taxon>Metamonada</taxon>
        <taxon>Anaeramoebidae</taxon>
        <taxon>Anaeramoeba</taxon>
    </lineage>
</organism>
<comment type="caution">
    <text evidence="4">The sequence shown here is derived from an EMBL/GenBank/DDBJ whole genome shotgun (WGS) entry which is preliminary data.</text>
</comment>
<dbReference type="SUPFAM" id="SSF54001">
    <property type="entry name" value="Cysteine proteinases"/>
    <property type="match status" value="1"/>
</dbReference>
<dbReference type="Pfam" id="PF00112">
    <property type="entry name" value="Peptidase_C1"/>
    <property type="match status" value="1"/>
</dbReference>
<dbReference type="OMA" id="CQSGYST"/>
<feature type="domain" description="Peptidase C1A papain C-terminal" evidence="3">
    <location>
        <begin position="77"/>
        <end position="296"/>
    </location>
</feature>
<dbReference type="SMART" id="SM00645">
    <property type="entry name" value="Pept_C1"/>
    <property type="match status" value="1"/>
</dbReference>
<gene>
    <name evidence="4" type="ORF">M0811_06722</name>
</gene>
<feature type="signal peptide" evidence="2">
    <location>
        <begin position="1"/>
        <end position="17"/>
    </location>
</feature>
<proteinExistence type="inferred from homology"/>
<sequence length="301" mass="33532">MKLSLLIFLFLIITVFSGRYEELVNQINAANAGWISKENLEFSKKTDEDLKRLFNLKIDPPENFEKTKIRREKLTDPPANFDAREAWPGCIGGISDEGKCGSSWAIPAVEALSDRLCIESNSTIKVRLSPQFLVDCDSYNFGCNGGWLYAAWQFLTSNGSVSIDCYPYTSGGSGEPGLCRNTCTNGSDFSFYFANDFYGVWEVYWIMTEIYLRGSIQSAFTIFEDFLHYSSGIYSHVAGNEIGGHSLRIIGWGVDNGVDYWICANSWGTSWGINGYANILKGFNECGIETTIVTGHPKVAN</sequence>
<dbReference type="PROSITE" id="PS00639">
    <property type="entry name" value="THIOL_PROTEASE_HIS"/>
    <property type="match status" value="1"/>
</dbReference>
<dbReference type="GO" id="GO:0006508">
    <property type="term" value="P:proteolysis"/>
    <property type="evidence" value="ECO:0007669"/>
    <property type="project" value="InterPro"/>
</dbReference>
<dbReference type="Gene3D" id="3.90.70.10">
    <property type="entry name" value="Cysteine proteinases"/>
    <property type="match status" value="1"/>
</dbReference>
<dbReference type="InterPro" id="IPR038765">
    <property type="entry name" value="Papain-like_cys_pep_sf"/>
</dbReference>
<dbReference type="InterPro" id="IPR025660">
    <property type="entry name" value="Pept_his_AS"/>
</dbReference>
<dbReference type="EMBL" id="JAPDFW010000063">
    <property type="protein sequence ID" value="KAJ5075860.1"/>
    <property type="molecule type" value="Genomic_DNA"/>
</dbReference>
<dbReference type="PANTHER" id="PTHR12411">
    <property type="entry name" value="CYSTEINE PROTEASE FAMILY C1-RELATED"/>
    <property type="match status" value="1"/>
</dbReference>
<evidence type="ECO:0000313" key="5">
    <source>
        <dbReference type="Proteomes" id="UP001149090"/>
    </source>
</evidence>
<dbReference type="OrthoDB" id="3789175at2759"/>
<keyword evidence="5" id="KW-1185">Reference proteome</keyword>
<evidence type="ECO:0000313" key="4">
    <source>
        <dbReference type="EMBL" id="KAJ5075860.1"/>
    </source>
</evidence>
<dbReference type="Proteomes" id="UP001149090">
    <property type="component" value="Unassembled WGS sequence"/>
</dbReference>
<dbReference type="AlphaFoldDB" id="A0A9Q0LRD2"/>
<dbReference type="InterPro" id="IPR013128">
    <property type="entry name" value="Peptidase_C1A"/>
</dbReference>
<name>A0A9Q0LRD2_ANAIG</name>
<feature type="chain" id="PRO_5040312546" evidence="2">
    <location>
        <begin position="18"/>
        <end position="301"/>
    </location>
</feature>
<reference evidence="4" key="1">
    <citation type="submission" date="2022-10" db="EMBL/GenBank/DDBJ databases">
        <title>Novel sulphate-reducing endosymbionts in the free-living metamonad Anaeramoeba.</title>
        <authorList>
            <person name="Jerlstrom-Hultqvist J."/>
            <person name="Cepicka I."/>
            <person name="Gallot-Lavallee L."/>
            <person name="Salas-Leiva D."/>
            <person name="Curtis B.A."/>
            <person name="Zahonova K."/>
            <person name="Pipaliya S."/>
            <person name="Dacks J."/>
            <person name="Roger A.J."/>
        </authorList>
    </citation>
    <scope>NUCLEOTIDE SEQUENCE</scope>
    <source>
        <strain evidence="4">BMAN</strain>
    </source>
</reference>
<accession>A0A9Q0LRD2</accession>
<dbReference type="PRINTS" id="PR00705">
    <property type="entry name" value="PAPAIN"/>
</dbReference>
<protein>
    <submittedName>
        <fullName evidence="4">Tubulointerstitial nephritis antigen-like 1</fullName>
    </submittedName>
</protein>
<keyword evidence="2" id="KW-0732">Signal</keyword>
<evidence type="ECO:0000259" key="3">
    <source>
        <dbReference type="SMART" id="SM00645"/>
    </source>
</evidence>
<comment type="similarity">
    <text evidence="1">Belongs to the peptidase C1 family.</text>
</comment>
<evidence type="ECO:0000256" key="2">
    <source>
        <dbReference type="SAM" id="SignalP"/>
    </source>
</evidence>
<evidence type="ECO:0000256" key="1">
    <source>
        <dbReference type="ARBA" id="ARBA00008455"/>
    </source>
</evidence>
<dbReference type="InterPro" id="IPR000668">
    <property type="entry name" value="Peptidase_C1A_C"/>
</dbReference>